<dbReference type="GO" id="GO:0016567">
    <property type="term" value="P:protein ubiquitination"/>
    <property type="evidence" value="ECO:0007669"/>
    <property type="project" value="InterPro"/>
</dbReference>
<feature type="transmembrane region" description="Helical" evidence="14">
    <location>
        <begin position="56"/>
        <end position="79"/>
    </location>
</feature>
<dbReference type="PANTHER" id="PTHR46913">
    <property type="entry name" value="RING-H2 FINGER PROTEIN ATL16"/>
    <property type="match status" value="1"/>
</dbReference>
<evidence type="ECO:0000256" key="10">
    <source>
        <dbReference type="ARBA" id="ARBA00022833"/>
    </source>
</evidence>
<dbReference type="EC" id="2.3.2.27" evidence="4"/>
<dbReference type="PROSITE" id="PS50089">
    <property type="entry name" value="ZF_RING_2"/>
    <property type="match status" value="1"/>
</dbReference>
<feature type="transmembrane region" description="Helical" evidence="14">
    <location>
        <begin position="12"/>
        <end position="30"/>
    </location>
</feature>
<dbReference type="AlphaFoldDB" id="A0AAV8HYN3"/>
<name>A0AAV8HYN3_9POAL</name>
<dbReference type="Gene3D" id="3.30.40.10">
    <property type="entry name" value="Zinc/RING finger domain, C3HC4 (zinc finger)"/>
    <property type="match status" value="1"/>
</dbReference>
<evidence type="ECO:0000256" key="5">
    <source>
        <dbReference type="ARBA" id="ARBA00022679"/>
    </source>
</evidence>
<dbReference type="Proteomes" id="UP001140206">
    <property type="component" value="Chromosome 1"/>
</dbReference>
<dbReference type="GO" id="GO:0061630">
    <property type="term" value="F:ubiquitin protein ligase activity"/>
    <property type="evidence" value="ECO:0007669"/>
    <property type="project" value="UniProtKB-EC"/>
</dbReference>
<evidence type="ECO:0000256" key="4">
    <source>
        <dbReference type="ARBA" id="ARBA00012483"/>
    </source>
</evidence>
<feature type="domain" description="RING-type" evidence="15">
    <location>
        <begin position="136"/>
        <end position="178"/>
    </location>
</feature>
<evidence type="ECO:0000313" key="17">
    <source>
        <dbReference type="Proteomes" id="UP001140206"/>
    </source>
</evidence>
<dbReference type="SUPFAM" id="SSF57850">
    <property type="entry name" value="RING/U-box"/>
    <property type="match status" value="1"/>
</dbReference>
<keyword evidence="9" id="KW-0833">Ubl conjugation pathway</keyword>
<dbReference type="FunFam" id="3.30.40.10:FF:000187">
    <property type="entry name" value="E3 ubiquitin-protein ligase ATL6"/>
    <property type="match status" value="1"/>
</dbReference>
<keyword evidence="12 14" id="KW-0472">Membrane</keyword>
<evidence type="ECO:0000256" key="7">
    <source>
        <dbReference type="ARBA" id="ARBA00022723"/>
    </source>
</evidence>
<keyword evidence="17" id="KW-1185">Reference proteome</keyword>
<comment type="caution">
    <text evidence="16">The sequence shown here is derived from an EMBL/GenBank/DDBJ whole genome shotgun (WGS) entry which is preliminary data.</text>
</comment>
<dbReference type="InterPro" id="IPR013083">
    <property type="entry name" value="Znf_RING/FYVE/PHD"/>
</dbReference>
<comment type="pathway">
    <text evidence="3">Protein modification; protein ubiquitination.</text>
</comment>
<comment type="catalytic activity">
    <reaction evidence="1">
        <text>S-ubiquitinyl-[E2 ubiquitin-conjugating enzyme]-L-cysteine + [acceptor protein]-L-lysine = [E2 ubiquitin-conjugating enzyme]-L-cysteine + N(6)-ubiquitinyl-[acceptor protein]-L-lysine.</text>
        <dbReference type="EC" id="2.3.2.27"/>
    </reaction>
</comment>
<dbReference type="InterPro" id="IPR001841">
    <property type="entry name" value="Znf_RING"/>
</dbReference>
<proteinExistence type="predicted"/>
<dbReference type="GO" id="GO:0008270">
    <property type="term" value="F:zinc ion binding"/>
    <property type="evidence" value="ECO:0007669"/>
    <property type="project" value="UniProtKB-KW"/>
</dbReference>
<evidence type="ECO:0000256" key="1">
    <source>
        <dbReference type="ARBA" id="ARBA00000900"/>
    </source>
</evidence>
<organism evidence="16 17">
    <name type="scientific">Rhynchospora pubera</name>
    <dbReference type="NCBI Taxonomy" id="906938"/>
    <lineage>
        <taxon>Eukaryota</taxon>
        <taxon>Viridiplantae</taxon>
        <taxon>Streptophyta</taxon>
        <taxon>Embryophyta</taxon>
        <taxon>Tracheophyta</taxon>
        <taxon>Spermatophyta</taxon>
        <taxon>Magnoliopsida</taxon>
        <taxon>Liliopsida</taxon>
        <taxon>Poales</taxon>
        <taxon>Cyperaceae</taxon>
        <taxon>Cyperoideae</taxon>
        <taxon>Rhynchosporeae</taxon>
        <taxon>Rhynchospora</taxon>
    </lineage>
</organism>
<evidence type="ECO:0000256" key="3">
    <source>
        <dbReference type="ARBA" id="ARBA00004906"/>
    </source>
</evidence>
<keyword evidence="11 14" id="KW-1133">Transmembrane helix</keyword>
<reference evidence="16" key="1">
    <citation type="submission" date="2022-08" db="EMBL/GenBank/DDBJ databases">
        <authorList>
            <person name="Marques A."/>
        </authorList>
    </citation>
    <scope>NUCLEOTIDE SEQUENCE</scope>
    <source>
        <strain evidence="16">RhyPub2mFocal</strain>
        <tissue evidence="16">Leaves</tissue>
    </source>
</reference>
<protein>
    <recommendedName>
        <fullName evidence="4">RING-type E3 ubiquitin transferase</fullName>
        <ecNumber evidence="4">2.3.2.27</ecNumber>
    </recommendedName>
</protein>
<dbReference type="CDD" id="cd16461">
    <property type="entry name" value="RING-H2_EL5-like"/>
    <property type="match status" value="1"/>
</dbReference>
<evidence type="ECO:0000259" key="15">
    <source>
        <dbReference type="PROSITE" id="PS50089"/>
    </source>
</evidence>
<dbReference type="SMART" id="SM00184">
    <property type="entry name" value="RING"/>
    <property type="match status" value="1"/>
</dbReference>
<dbReference type="PANTHER" id="PTHR46913:SF1">
    <property type="entry name" value="RING-H2 FINGER PROTEIN ATL16"/>
    <property type="match status" value="1"/>
</dbReference>
<keyword evidence="5" id="KW-0808">Transferase</keyword>
<dbReference type="EMBL" id="JAMFTS010000001">
    <property type="protein sequence ID" value="KAJ4820367.1"/>
    <property type="molecule type" value="Genomic_DNA"/>
</dbReference>
<evidence type="ECO:0000256" key="12">
    <source>
        <dbReference type="ARBA" id="ARBA00023136"/>
    </source>
</evidence>
<evidence type="ECO:0000256" key="2">
    <source>
        <dbReference type="ARBA" id="ARBA00004167"/>
    </source>
</evidence>
<keyword evidence="8 13" id="KW-0863">Zinc-finger</keyword>
<keyword evidence="6 14" id="KW-0812">Transmembrane</keyword>
<dbReference type="Pfam" id="PF13639">
    <property type="entry name" value="zf-RING_2"/>
    <property type="match status" value="1"/>
</dbReference>
<keyword evidence="7" id="KW-0479">Metal-binding</keyword>
<dbReference type="InterPro" id="IPR044600">
    <property type="entry name" value="ATL1/ATL16-like"/>
</dbReference>
<gene>
    <name evidence="16" type="ORF">LUZ62_032933</name>
</gene>
<comment type="subcellular location">
    <subcellularLocation>
        <location evidence="2">Membrane</location>
        <topology evidence="2">Single-pass membrane protein</topology>
    </subcellularLocation>
</comment>
<accession>A0AAV8HYN3</accession>
<evidence type="ECO:0000256" key="6">
    <source>
        <dbReference type="ARBA" id="ARBA00022692"/>
    </source>
</evidence>
<evidence type="ECO:0000256" key="11">
    <source>
        <dbReference type="ARBA" id="ARBA00022989"/>
    </source>
</evidence>
<sequence>MRIDKIYPGHFLGFQQLMFMLILSFTRYALAQPFSPPHTGNTDNIDSTPMSVPEEIAFFVGITLGTILLICCLPVCIILRCLPTLDSTTSDGMNTSDGDAARRKHHGLDRKVIEKFPLIKYGEVKHIRASKSPLECAVCLSEFLEHDILRLLPGCRHVFHTNCIDTWLSEHITCPVCRSNLSDPVVAAGKRLLSLNWKSEDVASTSHASGEVTTRDMNVQINKVPRRVQSAVPGGCERFRLNLPEEVMKEIETARRYQRSVSMQDYTYQGKASWRDAKIRALLNCFSWKRQEKEKAKLAVAPTVSDASVSTSVSSRQLLRCPTGSEDVILEVGCKWTEIELTDLPVHERV</sequence>
<evidence type="ECO:0000256" key="9">
    <source>
        <dbReference type="ARBA" id="ARBA00022786"/>
    </source>
</evidence>
<evidence type="ECO:0000313" key="16">
    <source>
        <dbReference type="EMBL" id="KAJ4820367.1"/>
    </source>
</evidence>
<keyword evidence="10" id="KW-0862">Zinc</keyword>
<evidence type="ECO:0000256" key="13">
    <source>
        <dbReference type="PROSITE-ProRule" id="PRU00175"/>
    </source>
</evidence>
<evidence type="ECO:0000256" key="8">
    <source>
        <dbReference type="ARBA" id="ARBA00022771"/>
    </source>
</evidence>
<evidence type="ECO:0000256" key="14">
    <source>
        <dbReference type="SAM" id="Phobius"/>
    </source>
</evidence>
<dbReference type="GO" id="GO:0016020">
    <property type="term" value="C:membrane"/>
    <property type="evidence" value="ECO:0007669"/>
    <property type="project" value="UniProtKB-SubCell"/>
</dbReference>